<dbReference type="EMBL" id="JAIFRP010004525">
    <property type="protein sequence ID" value="KAK2574897.1"/>
    <property type="molecule type" value="Genomic_DNA"/>
</dbReference>
<dbReference type="Proteomes" id="UP001258017">
    <property type="component" value="Unassembled WGS sequence"/>
</dbReference>
<feature type="region of interest" description="Disordered" evidence="1">
    <location>
        <begin position="1"/>
        <end position="64"/>
    </location>
</feature>
<sequence length="358" mass="40745">GTDEDELSEKEEILFENDIGLLDSESESADTDDEEENIMNKRGGRKRMRLLSSSEEESEKNDQHISIDGTVWEEMQIGAIPGRPTLHNIFREVPGPTGYAKRNIMKGIVLQKFSDLFGLIKKSTRSQRLKTDKFALISGVWNKFIENSQNCYKPGAKVTVDEQLFPTKERCRFTQYMPNKPDKFGIKSWLASEVDSKYIINALPYLGKDEDRPPSVPLGEHVVLKLMEPFTGCGRSVTTDNYFTSISLATKLLAKRTTLVGTIRSNKRELPKIAKKKKGNMKRFSTKVLKLDNCTLTIYESKPKKKVLLLSSKHRSVKIEKTDKSLPETVSYCNQSKFGVDMADQMARKYSTKSKSYR</sequence>
<reference evidence="3" key="1">
    <citation type="submission" date="2021-08" db="EMBL/GenBank/DDBJ databases">
        <authorList>
            <person name="Misof B."/>
            <person name="Oliver O."/>
            <person name="Podsiadlowski L."/>
            <person name="Donath A."/>
            <person name="Peters R."/>
            <person name="Mayer C."/>
            <person name="Rust J."/>
            <person name="Gunkel S."/>
            <person name="Lesny P."/>
            <person name="Martin S."/>
            <person name="Oeyen J.P."/>
            <person name="Petersen M."/>
            <person name="Panagiotis P."/>
            <person name="Wilbrandt J."/>
            <person name="Tanja T."/>
        </authorList>
    </citation>
    <scope>NUCLEOTIDE SEQUENCE</scope>
    <source>
        <strain evidence="3">GBR_01_08_01A</strain>
        <tissue evidence="3">Thorax + abdomen</tissue>
    </source>
</reference>
<evidence type="ECO:0000313" key="3">
    <source>
        <dbReference type="EMBL" id="KAK2574897.1"/>
    </source>
</evidence>
<proteinExistence type="predicted"/>
<keyword evidence="4" id="KW-1185">Reference proteome</keyword>
<feature type="non-terminal residue" evidence="3">
    <location>
        <position position="1"/>
    </location>
</feature>
<feature type="compositionally biased region" description="Acidic residues" evidence="1">
    <location>
        <begin position="24"/>
        <end position="37"/>
    </location>
</feature>
<accession>A0AAD9R822</accession>
<protein>
    <recommendedName>
        <fullName evidence="2">PiggyBac transposable element-derived protein domain-containing protein</fullName>
    </recommendedName>
</protein>
<dbReference type="AlphaFoldDB" id="A0AAD9R822"/>
<feature type="domain" description="PiggyBac transposable element-derived protein" evidence="2">
    <location>
        <begin position="109"/>
        <end position="355"/>
    </location>
</feature>
<evidence type="ECO:0000256" key="1">
    <source>
        <dbReference type="SAM" id="MobiDB-lite"/>
    </source>
</evidence>
<dbReference type="PANTHER" id="PTHR46599">
    <property type="entry name" value="PIGGYBAC TRANSPOSABLE ELEMENT-DERIVED PROTEIN 4"/>
    <property type="match status" value="1"/>
</dbReference>
<comment type="caution">
    <text evidence="3">The sequence shown here is derived from an EMBL/GenBank/DDBJ whole genome shotgun (WGS) entry which is preliminary data.</text>
</comment>
<gene>
    <name evidence="3" type="ORF">KPH14_012617</name>
</gene>
<dbReference type="Pfam" id="PF13843">
    <property type="entry name" value="DDE_Tnp_1_7"/>
    <property type="match status" value="1"/>
</dbReference>
<reference evidence="3" key="2">
    <citation type="journal article" date="2023" name="Commun. Biol.">
        <title>Intrasexual cuticular hydrocarbon dimorphism in a wasp sheds light on hydrocarbon biosynthesis genes in Hymenoptera.</title>
        <authorList>
            <person name="Moris V.C."/>
            <person name="Podsiadlowski L."/>
            <person name="Martin S."/>
            <person name="Oeyen J.P."/>
            <person name="Donath A."/>
            <person name="Petersen M."/>
            <person name="Wilbrandt J."/>
            <person name="Misof B."/>
            <person name="Liedtke D."/>
            <person name="Thamm M."/>
            <person name="Scheiner R."/>
            <person name="Schmitt T."/>
            <person name="Niehuis O."/>
        </authorList>
    </citation>
    <scope>NUCLEOTIDE SEQUENCE</scope>
    <source>
        <strain evidence="3">GBR_01_08_01A</strain>
    </source>
</reference>
<dbReference type="PANTHER" id="PTHR46599:SF6">
    <property type="entry name" value="DUAL SPECIFICITY PHOSPHATASE 26"/>
    <property type="match status" value="1"/>
</dbReference>
<dbReference type="InterPro" id="IPR029526">
    <property type="entry name" value="PGBD"/>
</dbReference>
<evidence type="ECO:0000313" key="4">
    <source>
        <dbReference type="Proteomes" id="UP001258017"/>
    </source>
</evidence>
<organism evidence="3 4">
    <name type="scientific">Odynerus spinipes</name>
    <dbReference type="NCBI Taxonomy" id="1348599"/>
    <lineage>
        <taxon>Eukaryota</taxon>
        <taxon>Metazoa</taxon>
        <taxon>Ecdysozoa</taxon>
        <taxon>Arthropoda</taxon>
        <taxon>Hexapoda</taxon>
        <taxon>Insecta</taxon>
        <taxon>Pterygota</taxon>
        <taxon>Neoptera</taxon>
        <taxon>Endopterygota</taxon>
        <taxon>Hymenoptera</taxon>
        <taxon>Apocrita</taxon>
        <taxon>Aculeata</taxon>
        <taxon>Vespoidea</taxon>
        <taxon>Vespidae</taxon>
        <taxon>Eumeninae</taxon>
        <taxon>Odynerus</taxon>
    </lineage>
</organism>
<evidence type="ECO:0000259" key="2">
    <source>
        <dbReference type="Pfam" id="PF13843"/>
    </source>
</evidence>
<name>A0AAD9R822_9HYME</name>